<dbReference type="EMBL" id="AYLO01000077">
    <property type="protein sequence ID" value="ESS71960.1"/>
    <property type="molecule type" value="Genomic_DNA"/>
</dbReference>
<feature type="domain" description="BD-FAE-like" evidence="3">
    <location>
        <begin position="53"/>
        <end position="237"/>
    </location>
</feature>
<dbReference type="InterPro" id="IPR029058">
    <property type="entry name" value="AB_hydrolase_fold"/>
</dbReference>
<reference evidence="4 5" key="1">
    <citation type="journal article" date="2013" name="Genome Announc.">
        <title>Draft Genome Sequence of the Methanotrophic Gammaproteobacterium Methyloglobulus morosus DSM 22980 Strain KoM1.</title>
        <authorList>
            <person name="Poehlein A."/>
            <person name="Deutzmann J.S."/>
            <person name="Daniel R."/>
            <person name="Simeonova D.D."/>
        </authorList>
    </citation>
    <scope>NUCLEOTIDE SEQUENCE [LARGE SCALE GENOMIC DNA]</scope>
    <source>
        <strain evidence="4 5">KoM1</strain>
    </source>
</reference>
<protein>
    <submittedName>
        <fullName evidence="4">Putative alpha/beta hydrolase fold</fullName>
    </submittedName>
</protein>
<sequence>MKQAVIIFIKLVLPLTLTGCGYLGLYLANSLTHLDNYTAIENIAYGDHELNRLSVYLPEHKSSRQATVIFFYGGCWGGCETLNKEDYLFVAQALTAQGFNVVIPDYRRHPEVKFDGIMRDASHVVEWVKAHIAEYGGDSNKLFLMGHSAGAHIAALLTLNETYLKPSTYQSIKGFIGLAGPYDFLPFTDDYQLIVFGPVKNYPNTQPVNFVDGTEPPLLLLYGNDDSIVKPVNIESLTRTVQRKGGHVEAHRYDGINHVAIMGALTIPFQTHQPILHDVVAFVNHSLENR</sequence>
<keyword evidence="5" id="KW-1185">Reference proteome</keyword>
<dbReference type="PANTHER" id="PTHR48081">
    <property type="entry name" value="AB HYDROLASE SUPERFAMILY PROTEIN C4A8.06C"/>
    <property type="match status" value="1"/>
</dbReference>
<dbReference type="GO" id="GO:0016787">
    <property type="term" value="F:hydrolase activity"/>
    <property type="evidence" value="ECO:0007669"/>
    <property type="project" value="UniProtKB-KW"/>
</dbReference>
<dbReference type="RefSeq" id="WP_023494984.1">
    <property type="nucleotide sequence ID" value="NZ_AYLO01000077.1"/>
</dbReference>
<dbReference type="PANTHER" id="PTHR48081:SF9">
    <property type="entry name" value="CARBOXYLESTERASE"/>
    <property type="match status" value="1"/>
</dbReference>
<proteinExistence type="predicted"/>
<dbReference type="AlphaFoldDB" id="V5BF87"/>
<dbReference type="OrthoDB" id="255603at2"/>
<organism evidence="4 5">
    <name type="scientific">Methyloglobulus morosus KoM1</name>
    <dbReference type="NCBI Taxonomy" id="1116472"/>
    <lineage>
        <taxon>Bacteria</taxon>
        <taxon>Pseudomonadati</taxon>
        <taxon>Pseudomonadota</taxon>
        <taxon>Gammaproteobacteria</taxon>
        <taxon>Methylococcales</taxon>
        <taxon>Methylococcaceae</taxon>
        <taxon>Methyloglobulus</taxon>
    </lineage>
</organism>
<evidence type="ECO:0000256" key="1">
    <source>
        <dbReference type="ARBA" id="ARBA00022801"/>
    </source>
</evidence>
<dbReference type="Gene3D" id="3.40.50.1820">
    <property type="entry name" value="alpha/beta hydrolase"/>
    <property type="match status" value="1"/>
</dbReference>
<dbReference type="InterPro" id="IPR049492">
    <property type="entry name" value="BD-FAE-like_dom"/>
</dbReference>
<keyword evidence="2" id="KW-0472">Membrane</keyword>
<evidence type="ECO:0000313" key="4">
    <source>
        <dbReference type="EMBL" id="ESS71960.1"/>
    </source>
</evidence>
<feature type="transmembrane region" description="Helical" evidence="2">
    <location>
        <begin position="7"/>
        <end position="28"/>
    </location>
</feature>
<dbReference type="Pfam" id="PF20434">
    <property type="entry name" value="BD-FAE"/>
    <property type="match status" value="1"/>
</dbReference>
<keyword evidence="2" id="KW-1133">Transmembrane helix</keyword>
<dbReference type="Proteomes" id="UP000017842">
    <property type="component" value="Unassembled WGS sequence"/>
</dbReference>
<dbReference type="SUPFAM" id="SSF53474">
    <property type="entry name" value="alpha/beta-Hydrolases"/>
    <property type="match status" value="1"/>
</dbReference>
<dbReference type="eggNOG" id="COG0657">
    <property type="taxonomic scope" value="Bacteria"/>
</dbReference>
<keyword evidence="1 4" id="KW-0378">Hydrolase</keyword>
<dbReference type="STRING" id="1116472.MGMO_80c00010"/>
<comment type="caution">
    <text evidence="4">The sequence shown here is derived from an EMBL/GenBank/DDBJ whole genome shotgun (WGS) entry which is preliminary data.</text>
</comment>
<evidence type="ECO:0000256" key="2">
    <source>
        <dbReference type="SAM" id="Phobius"/>
    </source>
</evidence>
<evidence type="ECO:0000313" key="5">
    <source>
        <dbReference type="Proteomes" id="UP000017842"/>
    </source>
</evidence>
<gene>
    <name evidence="4" type="ORF">MGMO_80c00010</name>
</gene>
<dbReference type="InterPro" id="IPR050300">
    <property type="entry name" value="GDXG_lipolytic_enzyme"/>
</dbReference>
<evidence type="ECO:0000259" key="3">
    <source>
        <dbReference type="Pfam" id="PF20434"/>
    </source>
</evidence>
<accession>V5BF87</accession>
<keyword evidence="2" id="KW-0812">Transmembrane</keyword>
<name>V5BF87_9GAMM</name>